<sequence length="122" mass="13877">MEGNKRKTGAAYEKLAGKYLEGQGYQILEYNFRCPAGEIDIIARDGEYLVFCEVKYRRDSRKGTPAEAVTRAKQKTISKCALFYMMMKGHDNVPCRFDVVEISGTKGKESVRIIKNAFDYAE</sequence>
<name>A0ABT2RJS7_9FIRM</name>
<protein>
    <recommendedName>
        <fullName evidence="2">UPF0102 protein OCV99_03440</fullName>
    </recommendedName>
</protein>
<dbReference type="Proteomes" id="UP001652431">
    <property type="component" value="Unassembled WGS sequence"/>
</dbReference>
<accession>A0ABT2RJS7</accession>
<dbReference type="RefSeq" id="WP_158368175.1">
    <property type="nucleotide sequence ID" value="NZ_JAOQJU010000002.1"/>
</dbReference>
<comment type="caution">
    <text evidence="3">The sequence shown here is derived from an EMBL/GenBank/DDBJ whole genome shotgun (WGS) entry which is preliminary data.</text>
</comment>
<dbReference type="NCBIfam" id="NF009150">
    <property type="entry name" value="PRK12497.1-3"/>
    <property type="match status" value="1"/>
</dbReference>
<evidence type="ECO:0000256" key="2">
    <source>
        <dbReference type="HAMAP-Rule" id="MF_00048"/>
    </source>
</evidence>
<gene>
    <name evidence="3" type="ORF">OCV99_03440</name>
</gene>
<dbReference type="SUPFAM" id="SSF52980">
    <property type="entry name" value="Restriction endonuclease-like"/>
    <property type="match status" value="1"/>
</dbReference>
<dbReference type="InterPro" id="IPR011856">
    <property type="entry name" value="tRNA_endonuc-like_dom_sf"/>
</dbReference>
<dbReference type="CDD" id="cd20736">
    <property type="entry name" value="PoNe_Nuclease"/>
    <property type="match status" value="1"/>
</dbReference>
<dbReference type="PANTHER" id="PTHR34039:SF1">
    <property type="entry name" value="UPF0102 PROTEIN YRAN"/>
    <property type="match status" value="1"/>
</dbReference>
<dbReference type="InterPro" id="IPR003509">
    <property type="entry name" value="UPF0102_YraN-like"/>
</dbReference>
<dbReference type="Gene3D" id="3.40.1350.10">
    <property type="match status" value="1"/>
</dbReference>
<evidence type="ECO:0000256" key="1">
    <source>
        <dbReference type="ARBA" id="ARBA00006738"/>
    </source>
</evidence>
<dbReference type="PANTHER" id="PTHR34039">
    <property type="entry name" value="UPF0102 PROTEIN YRAN"/>
    <property type="match status" value="1"/>
</dbReference>
<dbReference type="EMBL" id="JAOQJU010000002">
    <property type="protein sequence ID" value="MCU6685618.1"/>
    <property type="molecule type" value="Genomic_DNA"/>
</dbReference>
<keyword evidence="4" id="KW-1185">Reference proteome</keyword>
<organism evidence="3 4">
    <name type="scientific">Dorea acetigenes</name>
    <dbReference type="NCBI Taxonomy" id="2981787"/>
    <lineage>
        <taxon>Bacteria</taxon>
        <taxon>Bacillati</taxon>
        <taxon>Bacillota</taxon>
        <taxon>Clostridia</taxon>
        <taxon>Lachnospirales</taxon>
        <taxon>Lachnospiraceae</taxon>
        <taxon>Dorea</taxon>
    </lineage>
</organism>
<dbReference type="Pfam" id="PF02021">
    <property type="entry name" value="UPF0102"/>
    <property type="match status" value="1"/>
</dbReference>
<proteinExistence type="inferred from homology"/>
<dbReference type="InterPro" id="IPR011335">
    <property type="entry name" value="Restrct_endonuc-II-like"/>
</dbReference>
<dbReference type="NCBIfam" id="TIGR00252">
    <property type="entry name" value="YraN family protein"/>
    <property type="match status" value="1"/>
</dbReference>
<evidence type="ECO:0000313" key="4">
    <source>
        <dbReference type="Proteomes" id="UP001652431"/>
    </source>
</evidence>
<evidence type="ECO:0000313" key="3">
    <source>
        <dbReference type="EMBL" id="MCU6685618.1"/>
    </source>
</evidence>
<reference evidence="3 4" key="1">
    <citation type="journal article" date="2021" name="ISME Commun">
        <title>Automated analysis of genomic sequences facilitates high-throughput and comprehensive description of bacteria.</title>
        <authorList>
            <person name="Hitch T.C.A."/>
        </authorList>
    </citation>
    <scope>NUCLEOTIDE SEQUENCE [LARGE SCALE GENOMIC DNA]</scope>
    <source>
        <strain evidence="3 4">Sanger_03</strain>
    </source>
</reference>
<dbReference type="HAMAP" id="MF_00048">
    <property type="entry name" value="UPF0102"/>
    <property type="match status" value="1"/>
</dbReference>
<comment type="similarity">
    <text evidence="1 2">Belongs to the UPF0102 family.</text>
</comment>